<sequence>ASQICAAPHTQGRTQSTLRMGTIGDQKPHDEQLISR</sequence>
<feature type="non-terminal residue" evidence="2">
    <location>
        <position position="36"/>
    </location>
</feature>
<dbReference type="HOGENOM" id="CLU_3361527_0_0_6"/>
<name>F3CJA8_PSESG</name>
<evidence type="ECO:0000313" key="3">
    <source>
        <dbReference type="Proteomes" id="UP000005466"/>
    </source>
</evidence>
<proteinExistence type="predicted"/>
<dbReference type="AlphaFoldDB" id="F3CJA8"/>
<evidence type="ECO:0000313" key="2">
    <source>
        <dbReference type="EMBL" id="EGH19350.1"/>
    </source>
</evidence>
<feature type="non-terminal residue" evidence="2">
    <location>
        <position position="1"/>
    </location>
</feature>
<reference evidence="2 3" key="1">
    <citation type="journal article" date="2011" name="PLoS Pathog.">
        <title>Dynamic evolution of pathogenicity revealed by sequencing and comparative genomics of 19 Pseudomonas syringae isolates.</title>
        <authorList>
            <person name="Baltrus D.A."/>
            <person name="Nishimura M.T."/>
            <person name="Romanchuk A."/>
            <person name="Chang J.H."/>
            <person name="Mukhtar M.S."/>
            <person name="Cherkis K."/>
            <person name="Roach J."/>
            <person name="Grant S.R."/>
            <person name="Jones C.D."/>
            <person name="Dangl J.L."/>
        </authorList>
    </citation>
    <scope>NUCLEOTIDE SEQUENCE [LARGE SCALE GENOMIC DNA]</scope>
    <source>
        <strain evidence="3">race 4</strain>
    </source>
</reference>
<comment type="caution">
    <text evidence="2">The sequence shown here is derived from an EMBL/GenBank/DDBJ whole genome shotgun (WGS) entry which is preliminary data.</text>
</comment>
<dbReference type="Proteomes" id="UP000005466">
    <property type="component" value="Unassembled WGS sequence"/>
</dbReference>
<feature type="compositionally biased region" description="Basic and acidic residues" evidence="1">
    <location>
        <begin position="26"/>
        <end position="36"/>
    </location>
</feature>
<accession>F3CJA8</accession>
<feature type="region of interest" description="Disordered" evidence="1">
    <location>
        <begin position="1"/>
        <end position="36"/>
    </location>
</feature>
<gene>
    <name evidence="2" type="ORF">Pgy4_40912</name>
</gene>
<dbReference type="EMBL" id="ADWY01003943">
    <property type="protein sequence ID" value="EGH19350.1"/>
    <property type="molecule type" value="Genomic_DNA"/>
</dbReference>
<protein>
    <submittedName>
        <fullName evidence="2">Uncharacterized protein</fullName>
    </submittedName>
</protein>
<organism evidence="2 3">
    <name type="scientific">Pseudomonas savastanoi pv. glycinea str. race 4</name>
    <dbReference type="NCBI Taxonomy" id="875330"/>
    <lineage>
        <taxon>Bacteria</taxon>
        <taxon>Pseudomonadati</taxon>
        <taxon>Pseudomonadota</taxon>
        <taxon>Gammaproteobacteria</taxon>
        <taxon>Pseudomonadales</taxon>
        <taxon>Pseudomonadaceae</taxon>
        <taxon>Pseudomonas</taxon>
    </lineage>
</organism>
<evidence type="ECO:0000256" key="1">
    <source>
        <dbReference type="SAM" id="MobiDB-lite"/>
    </source>
</evidence>